<feature type="compositionally biased region" description="Basic and acidic residues" evidence="1">
    <location>
        <begin position="368"/>
        <end position="383"/>
    </location>
</feature>
<reference evidence="4" key="1">
    <citation type="submission" date="2011-06" db="EMBL/GenBank/DDBJ databases">
        <authorList>
            <consortium name="US DOE Joint Genome Institute (JGI-PGF)"/>
            <person name="Lucas S."/>
            <person name="Han J."/>
            <person name="Lapidus A."/>
            <person name="Cheng J.-F."/>
            <person name="Goodwin L."/>
            <person name="Pitluck S."/>
            <person name="Peters L."/>
            <person name="Land M.L."/>
            <person name="Hauser L."/>
            <person name="Vogl K."/>
            <person name="Liu Z."/>
            <person name="Overmann J."/>
            <person name="Frigaard N.-U."/>
            <person name="Bryant D.A."/>
            <person name="Woyke T.J."/>
        </authorList>
    </citation>
    <scope>NUCLEOTIDE SEQUENCE [LARGE SCALE GENOMIC DNA]</scope>
    <source>
        <strain evidence="4">970</strain>
    </source>
</reference>
<feature type="domain" description="DUF5610" evidence="2">
    <location>
        <begin position="50"/>
        <end position="162"/>
    </location>
</feature>
<dbReference type="EMBL" id="JH603169">
    <property type="protein sequence ID" value="EIC22662.1"/>
    <property type="molecule type" value="Genomic_DNA"/>
</dbReference>
<dbReference type="InterPro" id="IPR041651">
    <property type="entry name" value="DUF5610"/>
</dbReference>
<feature type="region of interest" description="Disordered" evidence="1">
    <location>
        <begin position="1"/>
        <end position="48"/>
    </location>
</feature>
<dbReference type="Pfam" id="PF18433">
    <property type="entry name" value="DUF5610"/>
    <property type="match status" value="1"/>
</dbReference>
<proteinExistence type="predicted"/>
<dbReference type="HOGENOM" id="CLU_729131_0_0_6"/>
<dbReference type="eggNOG" id="COG3170">
    <property type="taxonomic scope" value="Bacteria"/>
</dbReference>
<name>H8Z2A0_9GAMM</name>
<organism evidence="3 4">
    <name type="scientific">Thiorhodovibrio frisius</name>
    <dbReference type="NCBI Taxonomy" id="631362"/>
    <lineage>
        <taxon>Bacteria</taxon>
        <taxon>Pseudomonadati</taxon>
        <taxon>Pseudomonadota</taxon>
        <taxon>Gammaproteobacteria</taxon>
        <taxon>Chromatiales</taxon>
        <taxon>Chromatiaceae</taxon>
        <taxon>Thiorhodovibrio</taxon>
    </lineage>
</organism>
<keyword evidence="4" id="KW-1185">Reference proteome</keyword>
<accession>H8Z2A0</accession>
<reference evidence="3 4" key="2">
    <citation type="submission" date="2011-11" db="EMBL/GenBank/DDBJ databases">
        <authorList>
            <consortium name="US DOE Joint Genome Institute"/>
            <person name="Lucas S."/>
            <person name="Han J."/>
            <person name="Lapidus A."/>
            <person name="Cheng J.-F."/>
            <person name="Goodwin L."/>
            <person name="Pitluck S."/>
            <person name="Peters L."/>
            <person name="Ovchinnikova G."/>
            <person name="Zhang X."/>
            <person name="Detter J.C."/>
            <person name="Han C."/>
            <person name="Tapia R."/>
            <person name="Land M."/>
            <person name="Hauser L."/>
            <person name="Kyrpides N."/>
            <person name="Ivanova N."/>
            <person name="Pagani I."/>
            <person name="Vogl K."/>
            <person name="Liu Z."/>
            <person name="Overmann J."/>
            <person name="Frigaard N.-U."/>
            <person name="Bryant D."/>
            <person name="Woyke T."/>
        </authorList>
    </citation>
    <scope>NUCLEOTIDE SEQUENCE [LARGE SCALE GENOMIC DNA]</scope>
    <source>
        <strain evidence="3 4">970</strain>
    </source>
</reference>
<feature type="compositionally biased region" description="Polar residues" evidence="1">
    <location>
        <begin position="1"/>
        <end position="19"/>
    </location>
</feature>
<evidence type="ECO:0000256" key="1">
    <source>
        <dbReference type="SAM" id="MobiDB-lite"/>
    </source>
</evidence>
<feature type="region of interest" description="Disordered" evidence="1">
    <location>
        <begin position="362"/>
        <end position="383"/>
    </location>
</feature>
<evidence type="ECO:0000259" key="2">
    <source>
        <dbReference type="Pfam" id="PF18433"/>
    </source>
</evidence>
<evidence type="ECO:0000313" key="3">
    <source>
        <dbReference type="EMBL" id="EIC22662.1"/>
    </source>
</evidence>
<protein>
    <recommendedName>
        <fullName evidence="2">DUF5610 domain-containing protein</fullName>
    </recommendedName>
</protein>
<gene>
    <name evidence="3" type="ORF">Thi970DRAFT_02940</name>
</gene>
<evidence type="ECO:0000313" key="4">
    <source>
        <dbReference type="Proteomes" id="UP000002964"/>
    </source>
</evidence>
<dbReference type="Proteomes" id="UP000002964">
    <property type="component" value="Unassembled WGS sequence"/>
</dbReference>
<dbReference type="AlphaFoldDB" id="H8Z2A0"/>
<sequence>MFSFDPSTSMTNPLMQGQFNPGRAQDSAVDGAQRRDEAYRAQSGGPAGAAMAKLQENLMNRLVEQIPGVEVADLQKRNPADFSPEAIADRISSFVGRGLENARTQGRSDKEVQSLFDSAVRGMEQGLAEAKDILSGLKMLQGGVAEQVDETAQRTRDALAELDPSRRREQLEVSSGGSAALSMAERYSSASSFEMQVRTQDGDQITLKFGQSSEFSSSAAAYADSNGNRAAAFSMSRSEQVGYSFSFEGGNLSQDEMTAMSDLVRDVGQMADDFFGGDIQKAFDQAGGLSFDGSQIAAFELNMSQSQQYTAAKAYRQTQQIEAPAEEQRPGMRLGQLMNEMRDRFSQSMLDFLDNPEEAGAGIMRGLVEQDTRMRDAPPESRQRMQANLSDLLSNFSQPQVEQPANPAA</sequence>
<dbReference type="STRING" id="631362.Thi970DRAFT_02940"/>
<dbReference type="Gene3D" id="1.10.132.90">
    <property type="match status" value="1"/>
</dbReference>